<dbReference type="Gramene" id="NC1G0090400.1">
    <property type="protein sequence ID" value="NC1G0090400.1:cds"/>
    <property type="gene ID" value="NC1G0090400"/>
</dbReference>
<gene>
    <name evidence="1" type="ORF">NYM_LOCUS461</name>
</gene>
<organism evidence="1">
    <name type="scientific">Nymphaea colorata</name>
    <name type="common">pocket water lily</name>
    <dbReference type="NCBI Taxonomy" id="210225"/>
    <lineage>
        <taxon>Eukaryota</taxon>
        <taxon>Viridiplantae</taxon>
        <taxon>Streptophyta</taxon>
        <taxon>Embryophyta</taxon>
        <taxon>Tracheophyta</taxon>
        <taxon>Spermatophyta</taxon>
        <taxon>Magnoliopsida</taxon>
        <taxon>Nymphaeales</taxon>
        <taxon>Nymphaeaceae</taxon>
        <taxon>Nymphaea</taxon>
    </lineage>
</organism>
<reference evidence="1" key="1">
    <citation type="submission" date="2019-09" db="EMBL/GenBank/DDBJ databases">
        <authorList>
            <person name="Zhang L."/>
        </authorList>
    </citation>
    <scope>NUCLEOTIDE SEQUENCE</scope>
</reference>
<dbReference type="EMBL" id="LR721774">
    <property type="protein sequence ID" value="VVV32503.1"/>
    <property type="molecule type" value="Genomic_DNA"/>
</dbReference>
<proteinExistence type="predicted"/>
<protein>
    <submittedName>
        <fullName evidence="1">Uncharacterized protein</fullName>
    </submittedName>
</protein>
<evidence type="ECO:0000313" key="1">
    <source>
        <dbReference type="EMBL" id="VVV32503.1"/>
    </source>
</evidence>
<sequence length="106" mass="11669">MKQSAFSKAFRTPKGRAPVAMNCPTVGIATAHIKKAPLEAEQVSRPREIDWSQPLILEPLDGQDTATRFVKEILDSIQDARISRIGIHRMGGVGETSIVKHVHNKS</sequence>
<dbReference type="AlphaFoldDB" id="A0A5K0UW05"/>
<accession>A0A5K0UW05</accession>
<name>A0A5K0UW05_9MAGN</name>